<organism evidence="10 11">
    <name type="scientific">Rhodococcus antarcticus</name>
    <dbReference type="NCBI Taxonomy" id="2987751"/>
    <lineage>
        <taxon>Bacteria</taxon>
        <taxon>Bacillati</taxon>
        <taxon>Actinomycetota</taxon>
        <taxon>Actinomycetes</taxon>
        <taxon>Mycobacteriales</taxon>
        <taxon>Nocardiaceae</taxon>
        <taxon>Rhodococcus</taxon>
    </lineage>
</organism>
<feature type="transmembrane region" description="Helical" evidence="9">
    <location>
        <begin position="6"/>
        <end position="22"/>
    </location>
</feature>
<reference evidence="10" key="1">
    <citation type="submission" date="2022-10" db="EMBL/GenBank/DDBJ databases">
        <title>Rhodococcus sp.75.</title>
        <authorList>
            <person name="Sun M."/>
        </authorList>
    </citation>
    <scope>NUCLEOTIDE SEQUENCE</scope>
    <source>
        <strain evidence="10">75</strain>
    </source>
</reference>
<dbReference type="PANTHER" id="PTHR42982:SF8">
    <property type="entry name" value="SEC-INDEPENDENT PROTEIN TRANSLOCASE PROTEIN TATA"/>
    <property type="match status" value="1"/>
</dbReference>
<comment type="subcellular location">
    <subcellularLocation>
        <location evidence="1 9">Cell membrane</location>
        <topology evidence="1 9">Single-pass membrane protein</topology>
    </subcellularLocation>
</comment>
<keyword evidence="2 9" id="KW-0813">Transport</keyword>
<evidence type="ECO:0000256" key="5">
    <source>
        <dbReference type="ARBA" id="ARBA00022927"/>
    </source>
</evidence>
<evidence type="ECO:0000256" key="4">
    <source>
        <dbReference type="ARBA" id="ARBA00022692"/>
    </source>
</evidence>
<dbReference type="NCBIfam" id="NF001854">
    <property type="entry name" value="PRK00575.1"/>
    <property type="match status" value="1"/>
</dbReference>
<dbReference type="InterPro" id="IPR006312">
    <property type="entry name" value="TatA/E"/>
</dbReference>
<dbReference type="Pfam" id="PF02416">
    <property type="entry name" value="TatA_B_E"/>
    <property type="match status" value="1"/>
</dbReference>
<evidence type="ECO:0000256" key="3">
    <source>
        <dbReference type="ARBA" id="ARBA00022475"/>
    </source>
</evidence>
<gene>
    <name evidence="9 10" type="primary">tatA</name>
    <name evidence="10" type="ORF">RHODO2019_13655</name>
</gene>
<sequence length="88" mass="8959">MGELSPMHWMVVIGVFMVLFGAKRLPEAARGLGRSMRILKAELGADDATPTSTETVAGAPVPLTYTAPTVVGPSAVTPAPPVATAAAD</sequence>
<keyword evidence="7 9" id="KW-0811">Translocation</keyword>
<protein>
    <recommendedName>
        <fullName evidence="9">Sec-independent protein translocase protein TatA</fullName>
    </recommendedName>
</protein>
<dbReference type="InterPro" id="IPR003369">
    <property type="entry name" value="TatA/B/E"/>
</dbReference>
<dbReference type="HAMAP" id="MF_00236">
    <property type="entry name" value="TatA_E"/>
    <property type="match status" value="1"/>
</dbReference>
<evidence type="ECO:0000256" key="7">
    <source>
        <dbReference type="ARBA" id="ARBA00023010"/>
    </source>
</evidence>
<keyword evidence="6 9" id="KW-1133">Transmembrane helix</keyword>
<keyword evidence="3 9" id="KW-1003">Cell membrane</keyword>
<evidence type="ECO:0000313" key="10">
    <source>
        <dbReference type="EMBL" id="UZJ26677.1"/>
    </source>
</evidence>
<proteinExistence type="inferred from homology"/>
<keyword evidence="8 9" id="KW-0472">Membrane</keyword>
<evidence type="ECO:0000256" key="8">
    <source>
        <dbReference type="ARBA" id="ARBA00023136"/>
    </source>
</evidence>
<accession>A0ABY6P4S8</accession>
<comment type="function">
    <text evidence="9">Part of the twin-arginine translocation (Tat) system that transports large folded proteins containing a characteristic twin-arginine motif in their signal peptide across membranes. TatA could form the protein-conducting channel of the Tat system.</text>
</comment>
<comment type="similarity">
    <text evidence="9">Belongs to the TatA/E family.</text>
</comment>
<keyword evidence="11" id="KW-1185">Reference proteome</keyword>
<dbReference type="Proteomes" id="UP001164965">
    <property type="component" value="Chromosome"/>
</dbReference>
<dbReference type="Gene3D" id="1.20.5.3310">
    <property type="match status" value="1"/>
</dbReference>
<dbReference type="EMBL" id="CP110615">
    <property type="protein sequence ID" value="UZJ26677.1"/>
    <property type="molecule type" value="Genomic_DNA"/>
</dbReference>
<dbReference type="PANTHER" id="PTHR42982">
    <property type="entry name" value="SEC-INDEPENDENT PROTEIN TRANSLOCASE PROTEIN TATA"/>
    <property type="match status" value="1"/>
</dbReference>
<comment type="subunit">
    <text evidence="9">The Tat system comprises two distinct complexes: a TatABC complex, containing multiple copies of TatA, TatB and TatC subunits, and a separate TatA complex, containing only TatA subunits. Substrates initially bind to the TatABC complex, which probably triggers association of the separate TatA complex to form the active translocon.</text>
</comment>
<keyword evidence="5 9" id="KW-0653">Protein transport</keyword>
<evidence type="ECO:0000313" key="11">
    <source>
        <dbReference type="Proteomes" id="UP001164965"/>
    </source>
</evidence>
<evidence type="ECO:0000256" key="6">
    <source>
        <dbReference type="ARBA" id="ARBA00022989"/>
    </source>
</evidence>
<keyword evidence="4 9" id="KW-0812">Transmembrane</keyword>
<evidence type="ECO:0000256" key="9">
    <source>
        <dbReference type="HAMAP-Rule" id="MF_00236"/>
    </source>
</evidence>
<name>A0ABY6P4S8_9NOCA</name>
<evidence type="ECO:0000256" key="2">
    <source>
        <dbReference type="ARBA" id="ARBA00022448"/>
    </source>
</evidence>
<evidence type="ECO:0000256" key="1">
    <source>
        <dbReference type="ARBA" id="ARBA00004162"/>
    </source>
</evidence>